<dbReference type="PROSITE" id="PS50191">
    <property type="entry name" value="CRAL_TRIO"/>
    <property type="match status" value="1"/>
</dbReference>
<dbReference type="PROSITE" id="PS50904">
    <property type="entry name" value="PRELI_MSF1"/>
    <property type="match status" value="1"/>
</dbReference>
<accession>A0A8D8YDB7</accession>
<feature type="domain" description="CRAL-TRIO" evidence="1">
    <location>
        <begin position="321"/>
        <end position="497"/>
    </location>
</feature>
<dbReference type="EMBL" id="HBUF01021499">
    <property type="protein sequence ID" value="CAG6611379.1"/>
    <property type="molecule type" value="Transcribed_RNA"/>
</dbReference>
<dbReference type="InterPro" id="IPR036273">
    <property type="entry name" value="CRAL/TRIO_N_dom_sf"/>
</dbReference>
<evidence type="ECO:0000259" key="1">
    <source>
        <dbReference type="PROSITE" id="PS50191"/>
    </source>
</evidence>
<organism evidence="4">
    <name type="scientific">Cacopsylla melanoneura</name>
    <dbReference type="NCBI Taxonomy" id="428564"/>
    <lineage>
        <taxon>Eukaryota</taxon>
        <taxon>Metazoa</taxon>
        <taxon>Ecdysozoa</taxon>
        <taxon>Arthropoda</taxon>
        <taxon>Hexapoda</taxon>
        <taxon>Insecta</taxon>
        <taxon>Pterygota</taxon>
        <taxon>Neoptera</taxon>
        <taxon>Paraneoptera</taxon>
        <taxon>Hemiptera</taxon>
        <taxon>Sternorrhyncha</taxon>
        <taxon>Psylloidea</taxon>
        <taxon>Psyllidae</taxon>
        <taxon>Psyllinae</taxon>
        <taxon>Cacopsylla</taxon>
    </lineage>
</organism>
<feature type="domain" description="PRELI/MSF1" evidence="3">
    <location>
        <begin position="2"/>
        <end position="175"/>
    </location>
</feature>
<dbReference type="GO" id="GO:0005737">
    <property type="term" value="C:cytoplasm"/>
    <property type="evidence" value="ECO:0007669"/>
    <property type="project" value="TreeGrafter"/>
</dbReference>
<sequence>MVQTYQSPLRVYKHPFELVMLAYERRFPTTPLIPLLVGCEVLSDAYSEDSAERITERRFKLIVEAPYLIKKIISTDFVYFLQRNELDARARTLEIESKNETFSNRVIVLEKCRYFVHPENSDWTCFEQNAELDVRSFFGFESTIEKLAMKQYITNISKGKEILEHYIEVLREEGITYIPPWKPPETKNEVCDELSKLDLKSDGTVEEHSLDKLRRQGSMSPSGTNGVFVLFSERHELEFQLEDDYIRRCLGELDPMQESKLIQFKKQIWFLQKGKLPTDSTLLRFLKSKDYNIEKARESLSQSLTWRKCHNVDQILQQYEAPPVVRAYFTGAWHHCDKEMRPLYLFKLGNMDVKGFLKTIGEDGLLKLAMRVCEEGLSLTEEYTRKHDRPITTWSLLIDLEGLNMRHLWRPGVKALLRIIEIVETNYPETLGRVLIIRAPRMFPILWTLVSTFIDETTRSKFLVYAGNDYQSAGGLIDYIEQDYIPDFLGGPCETKLPEGGLIPKSLYMSDADWEAGKHAMVEDTVYHSVSISRNHPVHEVILNIDAPGAVITWDFDVMKQDVVFNVLSIHKTVESIAPVSGLSLIDKAWTEGVDYECVETPILCHDGESIQGSHVTSRDGIYILQWKFCSDSVSTGMDTSSLIGGVAKAQVMYYYEILPSQHYRGSMSSLQSAHSGFSALSMKGGASR</sequence>
<dbReference type="SUPFAM" id="SSF52087">
    <property type="entry name" value="CRAL/TRIO domain"/>
    <property type="match status" value="1"/>
</dbReference>
<dbReference type="Pfam" id="PF04707">
    <property type="entry name" value="PRELI"/>
    <property type="match status" value="1"/>
</dbReference>
<dbReference type="EMBL" id="HBUF01210731">
    <property type="protein sequence ID" value="CAG6665464.1"/>
    <property type="molecule type" value="Transcribed_RNA"/>
</dbReference>
<dbReference type="AlphaFoldDB" id="A0A8D8YDB7"/>
<reference evidence="4" key="1">
    <citation type="submission" date="2021-05" db="EMBL/GenBank/DDBJ databases">
        <authorList>
            <person name="Alioto T."/>
            <person name="Alioto T."/>
            <person name="Gomez Garrido J."/>
        </authorList>
    </citation>
    <scope>NUCLEOTIDE SEQUENCE</scope>
</reference>
<dbReference type="Gene3D" id="3.40.525.10">
    <property type="entry name" value="CRAL-TRIO lipid binding domain"/>
    <property type="match status" value="1"/>
</dbReference>
<dbReference type="PROSITE" id="PS50866">
    <property type="entry name" value="GOLD"/>
    <property type="match status" value="1"/>
</dbReference>
<name>A0A8D8YDB7_9HEMI</name>
<dbReference type="SUPFAM" id="SSF46938">
    <property type="entry name" value="CRAL/TRIO N-terminal domain"/>
    <property type="match status" value="1"/>
</dbReference>
<protein>
    <submittedName>
        <fullName evidence="4">SEC14-like protein 1</fullName>
    </submittedName>
</protein>
<dbReference type="InterPro" id="IPR001251">
    <property type="entry name" value="CRAL-TRIO_dom"/>
</dbReference>
<dbReference type="Gene3D" id="2.60.120.680">
    <property type="entry name" value="GOLD domain"/>
    <property type="match status" value="1"/>
</dbReference>
<dbReference type="SMART" id="SM00516">
    <property type="entry name" value="SEC14"/>
    <property type="match status" value="1"/>
</dbReference>
<evidence type="ECO:0000259" key="2">
    <source>
        <dbReference type="PROSITE" id="PS50866"/>
    </source>
</evidence>
<dbReference type="InterPro" id="IPR009038">
    <property type="entry name" value="GOLD_dom"/>
</dbReference>
<proteinExistence type="predicted"/>
<dbReference type="Pfam" id="PF00650">
    <property type="entry name" value="CRAL_TRIO"/>
    <property type="match status" value="1"/>
</dbReference>
<feature type="domain" description="GOLD" evidence="2">
    <location>
        <begin position="523"/>
        <end position="658"/>
    </location>
</feature>
<dbReference type="EMBL" id="HBUF01021498">
    <property type="protein sequence ID" value="CAG6611378.1"/>
    <property type="molecule type" value="Transcribed_RNA"/>
</dbReference>
<dbReference type="InterPro" id="IPR051064">
    <property type="entry name" value="SEC14/CRAL-TRIO_domain"/>
</dbReference>
<evidence type="ECO:0000313" key="4">
    <source>
        <dbReference type="EMBL" id="CAG6726677.1"/>
    </source>
</evidence>
<evidence type="ECO:0000259" key="3">
    <source>
        <dbReference type="PROSITE" id="PS50904"/>
    </source>
</evidence>
<dbReference type="EMBL" id="HBUF01372117">
    <property type="protein sequence ID" value="CAG6726677.1"/>
    <property type="molecule type" value="Transcribed_RNA"/>
</dbReference>
<dbReference type="SUPFAM" id="SSF101576">
    <property type="entry name" value="Supernatant protein factor (SPF), C-terminal domain"/>
    <property type="match status" value="1"/>
</dbReference>
<dbReference type="InterPro" id="IPR006797">
    <property type="entry name" value="PRELI/MSF1_dom"/>
</dbReference>
<dbReference type="InterPro" id="IPR036598">
    <property type="entry name" value="GOLD_dom_sf"/>
</dbReference>
<dbReference type="InterPro" id="IPR036865">
    <property type="entry name" value="CRAL-TRIO_dom_sf"/>
</dbReference>
<dbReference type="PANTHER" id="PTHR23324">
    <property type="entry name" value="SEC14 RELATED PROTEIN"/>
    <property type="match status" value="1"/>
</dbReference>
<dbReference type="CDD" id="cd00170">
    <property type="entry name" value="SEC14"/>
    <property type="match status" value="1"/>
</dbReference>
<dbReference type="PANTHER" id="PTHR23324:SF66">
    <property type="entry name" value="PROTEIN REAL-TIME"/>
    <property type="match status" value="1"/>
</dbReference>